<feature type="region of interest" description="Disordered" evidence="1">
    <location>
        <begin position="234"/>
        <end position="264"/>
    </location>
</feature>
<evidence type="ECO:0000313" key="2">
    <source>
        <dbReference type="EMBL" id="EJK61865.1"/>
    </source>
</evidence>
<dbReference type="EMBL" id="AGNL01019385">
    <property type="protein sequence ID" value="EJK61865.1"/>
    <property type="molecule type" value="Genomic_DNA"/>
</dbReference>
<comment type="caution">
    <text evidence="2">The sequence shown here is derived from an EMBL/GenBank/DDBJ whole genome shotgun (WGS) entry which is preliminary data.</text>
</comment>
<feature type="compositionally biased region" description="Acidic residues" evidence="1">
    <location>
        <begin position="82"/>
        <end position="93"/>
    </location>
</feature>
<feature type="compositionally biased region" description="Basic and acidic residues" evidence="1">
    <location>
        <begin position="107"/>
        <end position="136"/>
    </location>
</feature>
<accession>K0S996</accession>
<keyword evidence="3" id="KW-1185">Reference proteome</keyword>
<evidence type="ECO:0000256" key="1">
    <source>
        <dbReference type="SAM" id="MobiDB-lite"/>
    </source>
</evidence>
<dbReference type="Proteomes" id="UP000266841">
    <property type="component" value="Unassembled WGS sequence"/>
</dbReference>
<feature type="region of interest" description="Disordered" evidence="1">
    <location>
        <begin position="19"/>
        <end position="210"/>
    </location>
</feature>
<feature type="compositionally biased region" description="Basic and acidic residues" evidence="1">
    <location>
        <begin position="160"/>
        <end position="171"/>
    </location>
</feature>
<reference evidence="2 3" key="1">
    <citation type="journal article" date="2012" name="Genome Biol.">
        <title>Genome and low-iron response of an oceanic diatom adapted to chronic iron limitation.</title>
        <authorList>
            <person name="Lommer M."/>
            <person name="Specht M."/>
            <person name="Roy A.S."/>
            <person name="Kraemer L."/>
            <person name="Andreson R."/>
            <person name="Gutowska M.A."/>
            <person name="Wolf J."/>
            <person name="Bergner S.V."/>
            <person name="Schilhabel M.B."/>
            <person name="Klostermeier U.C."/>
            <person name="Beiko R.G."/>
            <person name="Rosenstiel P."/>
            <person name="Hippler M."/>
            <person name="Laroche J."/>
        </authorList>
    </citation>
    <scope>NUCLEOTIDE SEQUENCE [LARGE SCALE GENOMIC DNA]</scope>
    <source>
        <strain evidence="2 3">CCMP1005</strain>
    </source>
</reference>
<protein>
    <submittedName>
        <fullName evidence="2">Uncharacterized protein</fullName>
    </submittedName>
</protein>
<feature type="compositionally biased region" description="Basic residues" evidence="1">
    <location>
        <begin position="180"/>
        <end position="195"/>
    </location>
</feature>
<evidence type="ECO:0000313" key="3">
    <source>
        <dbReference type="Proteomes" id="UP000266841"/>
    </source>
</evidence>
<dbReference type="AlphaFoldDB" id="K0S996"/>
<organism evidence="2 3">
    <name type="scientific">Thalassiosira oceanica</name>
    <name type="common">Marine diatom</name>
    <dbReference type="NCBI Taxonomy" id="159749"/>
    <lineage>
        <taxon>Eukaryota</taxon>
        <taxon>Sar</taxon>
        <taxon>Stramenopiles</taxon>
        <taxon>Ochrophyta</taxon>
        <taxon>Bacillariophyta</taxon>
        <taxon>Coscinodiscophyceae</taxon>
        <taxon>Thalassiosirophycidae</taxon>
        <taxon>Thalassiosirales</taxon>
        <taxon>Thalassiosiraceae</taxon>
        <taxon>Thalassiosira</taxon>
    </lineage>
</organism>
<proteinExistence type="predicted"/>
<name>K0S996_THAOC</name>
<gene>
    <name evidence="2" type="ORF">THAOC_17566</name>
</gene>
<feature type="compositionally biased region" description="Low complexity" evidence="1">
    <location>
        <begin position="31"/>
        <end position="69"/>
    </location>
</feature>
<sequence length="279" mass="30644">MPKNNKDLRGYFGRARGANAAPAAVPPPAAPADAAAPRSAAAAAGPRTAGSIAARVFAAPDAVPSAAAAGRQSRKEMKVEDKEDPADPMEVEDGAGVNRKLSACLKNEVDKRWDETEADGEERWSPGGKHDRGEKPRAKRRRRESDVDSKKATRTVRVVSADKHLRNELGRGRLGPPPRYQHRAHRRTLPRRRRSPGPFVFPGDDLVRSRPLHRPAHPVCLDQEGRGELHGLRRQSEHRAVAGRMGTDARHRGTNLPHHRPRRGSAWFDTVSVLRGRSS</sequence>